<feature type="non-terminal residue" evidence="1">
    <location>
        <position position="1"/>
    </location>
</feature>
<organism evidence="1">
    <name type="scientific">uncultured Sphaerobacter sp</name>
    <dbReference type="NCBI Taxonomy" id="211440"/>
    <lineage>
        <taxon>Bacteria</taxon>
        <taxon>Pseudomonadati</taxon>
        <taxon>Thermomicrobiota</taxon>
        <taxon>Thermomicrobia</taxon>
        <taxon>Sphaerobacterales</taxon>
        <taxon>Sphaerobacterineae</taxon>
        <taxon>Sphaerobacteraceae</taxon>
        <taxon>Sphaerobacter</taxon>
        <taxon>environmental samples</taxon>
    </lineage>
</organism>
<dbReference type="EMBL" id="KF127397">
    <property type="protein sequence ID" value="AIA94752.1"/>
    <property type="molecule type" value="Genomic_DNA"/>
</dbReference>
<dbReference type="AlphaFoldDB" id="A0A060CII1"/>
<proteinExistence type="predicted"/>
<name>A0A060CII1_9BACT</name>
<accession>A0A060CII1</accession>
<feature type="non-terminal residue" evidence="1">
    <location>
        <position position="130"/>
    </location>
</feature>
<sequence length="130" mass="14418">SSAQPATAYTISPEFQSFYDRSGGLPIFGYPVSAPLAEAGQLVQYFERQRFELHPENAGSAYEVLLGRLGVADADVKELIDSEPFLPVSVTTQNDPACDLFPETGHRACQGFRDYWRSRWVEFGDSGVSY</sequence>
<reference evidence="1" key="1">
    <citation type="journal article" date="2013" name="Environ. Microbiol.">
        <title>Seasonally variable intestinal metagenomes of the red palm weevil (Rhynchophorus ferrugineus).</title>
        <authorList>
            <person name="Jia S."/>
            <person name="Zhang X."/>
            <person name="Zhang G."/>
            <person name="Yin A."/>
            <person name="Zhang S."/>
            <person name="Li F."/>
            <person name="Wang L."/>
            <person name="Zhao D."/>
            <person name="Yun Q."/>
            <person name="Tala"/>
            <person name="Wang J."/>
            <person name="Sun G."/>
            <person name="Baabdullah M."/>
            <person name="Yu X."/>
            <person name="Hu S."/>
            <person name="Al-Mssallem I.S."/>
            <person name="Yu J."/>
        </authorList>
    </citation>
    <scope>NUCLEOTIDE SEQUENCE</scope>
</reference>
<evidence type="ECO:0000313" key="1">
    <source>
        <dbReference type="EMBL" id="AIA94752.1"/>
    </source>
</evidence>
<protein>
    <submittedName>
        <fullName evidence="1">CAZy families GH18 protein</fullName>
    </submittedName>
</protein>